<protein>
    <submittedName>
        <fullName evidence="3">LysM peptidoglycan-binding domain-containing protein</fullName>
    </submittedName>
</protein>
<proteinExistence type="predicted"/>
<evidence type="ECO:0000256" key="1">
    <source>
        <dbReference type="ARBA" id="ARBA00022729"/>
    </source>
</evidence>
<dbReference type="RefSeq" id="WP_135759058.1">
    <property type="nucleotide sequence ID" value="NZ_RQHW01000010.1"/>
</dbReference>
<dbReference type="InterPro" id="IPR050570">
    <property type="entry name" value="Cell_wall_metabolism_enzyme"/>
</dbReference>
<evidence type="ECO:0000313" key="3">
    <source>
        <dbReference type="EMBL" id="TGN20571.1"/>
    </source>
</evidence>
<dbReference type="InterPro" id="IPR036779">
    <property type="entry name" value="LysM_dom_sf"/>
</dbReference>
<dbReference type="PANTHER" id="PTHR21666:SF289">
    <property type="entry name" value="L-ALA--D-GLU ENDOPEPTIDASE"/>
    <property type="match status" value="1"/>
</dbReference>
<dbReference type="InterPro" id="IPR016047">
    <property type="entry name" value="M23ase_b-sheet_dom"/>
</dbReference>
<dbReference type="PROSITE" id="PS51782">
    <property type="entry name" value="LYSM"/>
    <property type="match status" value="1"/>
</dbReference>
<organism evidence="3 4">
    <name type="scientific">Leptospira idonii</name>
    <dbReference type="NCBI Taxonomy" id="1193500"/>
    <lineage>
        <taxon>Bacteria</taxon>
        <taxon>Pseudomonadati</taxon>
        <taxon>Spirochaetota</taxon>
        <taxon>Spirochaetia</taxon>
        <taxon>Leptospirales</taxon>
        <taxon>Leptospiraceae</taxon>
        <taxon>Leptospira</taxon>
    </lineage>
</organism>
<name>A0A4R9M3L8_9LEPT</name>
<dbReference type="GO" id="GO:0004222">
    <property type="term" value="F:metalloendopeptidase activity"/>
    <property type="evidence" value="ECO:0007669"/>
    <property type="project" value="TreeGrafter"/>
</dbReference>
<dbReference type="PANTHER" id="PTHR21666">
    <property type="entry name" value="PEPTIDASE-RELATED"/>
    <property type="match status" value="1"/>
</dbReference>
<dbReference type="InterPro" id="IPR011055">
    <property type="entry name" value="Dup_hybrid_motif"/>
</dbReference>
<dbReference type="Pfam" id="PF01476">
    <property type="entry name" value="LysM"/>
    <property type="match status" value="1"/>
</dbReference>
<dbReference type="Gene3D" id="3.10.350.10">
    <property type="entry name" value="LysM domain"/>
    <property type="match status" value="1"/>
</dbReference>
<gene>
    <name evidence="3" type="ORF">EHS15_02975</name>
</gene>
<feature type="domain" description="LysM" evidence="2">
    <location>
        <begin position="33"/>
        <end position="77"/>
    </location>
</feature>
<dbReference type="CDD" id="cd00118">
    <property type="entry name" value="LysM"/>
    <property type="match status" value="1"/>
</dbReference>
<dbReference type="InterPro" id="IPR018392">
    <property type="entry name" value="LysM"/>
</dbReference>
<dbReference type="Pfam" id="PF01551">
    <property type="entry name" value="Peptidase_M23"/>
    <property type="match status" value="1"/>
</dbReference>
<comment type="caution">
    <text evidence="3">The sequence shown here is derived from an EMBL/GenBank/DDBJ whole genome shotgun (WGS) entry which is preliminary data.</text>
</comment>
<dbReference type="OrthoDB" id="344303at2"/>
<dbReference type="CDD" id="cd12797">
    <property type="entry name" value="M23_peptidase"/>
    <property type="match status" value="1"/>
</dbReference>
<dbReference type="EMBL" id="RQHW01000010">
    <property type="protein sequence ID" value="TGN20571.1"/>
    <property type="molecule type" value="Genomic_DNA"/>
</dbReference>
<evidence type="ECO:0000259" key="2">
    <source>
        <dbReference type="PROSITE" id="PS51782"/>
    </source>
</evidence>
<dbReference type="AlphaFoldDB" id="A0A4R9M3L8"/>
<evidence type="ECO:0000313" key="4">
    <source>
        <dbReference type="Proteomes" id="UP000298058"/>
    </source>
</evidence>
<dbReference type="Gene3D" id="2.70.70.10">
    <property type="entry name" value="Glucose Permease (Domain IIA)"/>
    <property type="match status" value="1"/>
</dbReference>
<dbReference type="NCBIfam" id="NF047755">
    <property type="entry name" value="LIC_10271_M23"/>
    <property type="match status" value="1"/>
</dbReference>
<dbReference type="Proteomes" id="UP000298058">
    <property type="component" value="Unassembled WGS sequence"/>
</dbReference>
<accession>A0A4R9M3L8</accession>
<keyword evidence="1" id="KW-0732">Signal</keyword>
<reference evidence="3" key="1">
    <citation type="journal article" date="2019" name="PLoS Negl. Trop. Dis.">
        <title>Revisiting the worldwide diversity of Leptospira species in the environment.</title>
        <authorList>
            <person name="Vincent A.T."/>
            <person name="Schiettekatte O."/>
            <person name="Bourhy P."/>
            <person name="Veyrier F.J."/>
            <person name="Picardeau M."/>
        </authorList>
    </citation>
    <scope>NUCLEOTIDE SEQUENCE [LARGE SCALE GENOMIC DNA]</scope>
    <source>
        <strain evidence="3">201300427</strain>
    </source>
</reference>
<dbReference type="SMART" id="SM00257">
    <property type="entry name" value="LysM"/>
    <property type="match status" value="1"/>
</dbReference>
<keyword evidence="4" id="KW-1185">Reference proteome</keyword>
<sequence>MRVFTTKYILLLILLLLFPWEGNAKQNASNLSNVYRVQKGDSWWGIAKKFKMNPKDLAALNGRTDKEALYQNELLKVSGSTSLSSQQSVSKTKLSSKPNFPLPHWEKIEKQYSELTYDPHKGVRYSKQNSAWVRTALAGKVVHIDYMDGYENYIVLEHENGWYSVYGNLERVQVTEGQSLAAKERLGTLAKDKGLYFQVNQNKTAVNPGVFLGQGK</sequence>
<dbReference type="SUPFAM" id="SSF51261">
    <property type="entry name" value="Duplicated hybrid motif"/>
    <property type="match status" value="1"/>
</dbReference>